<sequence length="64" mass="7560">MFASPHWFLYAGYEPPDRTKFFSVVSLAYALGLRHRSLATKRLQHGRIGIWHRRRVVKTHDLPN</sequence>
<accession>A0A5E4W5V5</accession>
<dbReference type="Proteomes" id="UP000406256">
    <property type="component" value="Unassembled WGS sequence"/>
</dbReference>
<dbReference type="EMBL" id="CABPSB010000010">
    <property type="protein sequence ID" value="VVE19006.1"/>
    <property type="molecule type" value="Genomic_DNA"/>
</dbReference>
<reference evidence="1 2" key="1">
    <citation type="submission" date="2019-08" db="EMBL/GenBank/DDBJ databases">
        <authorList>
            <person name="Peeters C."/>
        </authorList>
    </citation>
    <scope>NUCLEOTIDE SEQUENCE [LARGE SCALE GENOMIC DNA]</scope>
    <source>
        <strain evidence="1 2">LMG 31108</strain>
    </source>
</reference>
<proteinExistence type="predicted"/>
<dbReference type="AlphaFoldDB" id="A0A5E4W5V5"/>
<keyword evidence="2" id="KW-1185">Reference proteome</keyword>
<organism evidence="1 2">
    <name type="scientific">Pandoraea anhela</name>
    <dbReference type="NCBI Taxonomy" id="2508295"/>
    <lineage>
        <taxon>Bacteria</taxon>
        <taxon>Pseudomonadati</taxon>
        <taxon>Pseudomonadota</taxon>
        <taxon>Betaproteobacteria</taxon>
        <taxon>Burkholderiales</taxon>
        <taxon>Burkholderiaceae</taxon>
        <taxon>Pandoraea</taxon>
    </lineage>
</organism>
<protein>
    <submittedName>
        <fullName evidence="1">Uncharacterized protein</fullName>
    </submittedName>
</protein>
<gene>
    <name evidence="1" type="ORF">PAN31108_03024</name>
</gene>
<evidence type="ECO:0000313" key="1">
    <source>
        <dbReference type="EMBL" id="VVE19006.1"/>
    </source>
</evidence>
<dbReference type="OrthoDB" id="8944855at2"/>
<evidence type="ECO:0000313" key="2">
    <source>
        <dbReference type="Proteomes" id="UP000406256"/>
    </source>
</evidence>
<name>A0A5E4W5V5_9BURK</name>
<dbReference type="RefSeq" id="WP_150669631.1">
    <property type="nucleotide sequence ID" value="NZ_CABPSB010000010.1"/>
</dbReference>